<comment type="caution">
    <text evidence="15">The sequence shown here is derived from an EMBL/GenBank/DDBJ whole genome shotgun (WGS) entry which is preliminary data.</text>
</comment>
<keyword evidence="5" id="KW-0547">Nucleotide-binding</keyword>
<gene>
    <name evidence="15" type="ORF">BJ554DRAFT_1738</name>
</gene>
<reference evidence="15 16" key="1">
    <citation type="journal article" name="Sci. Rep.">
        <title>Genome-scale phylogenetic analyses confirm Olpidium as the closest living zoosporic fungus to the non-flagellated, terrestrial fungi.</title>
        <authorList>
            <person name="Chang Y."/>
            <person name="Rochon D."/>
            <person name="Sekimoto S."/>
            <person name="Wang Y."/>
            <person name="Chovatia M."/>
            <person name="Sandor L."/>
            <person name="Salamov A."/>
            <person name="Grigoriev I.V."/>
            <person name="Stajich J.E."/>
            <person name="Spatafora J.W."/>
        </authorList>
    </citation>
    <scope>NUCLEOTIDE SEQUENCE [LARGE SCALE GENOMIC DNA]</scope>
    <source>
        <strain evidence="15">S191</strain>
    </source>
</reference>
<comment type="similarity">
    <text evidence="2">Belongs to the class-II aminoacyl-tRNA synthetase family.</text>
</comment>
<dbReference type="InterPro" id="IPR036690">
    <property type="entry name" value="Fdx_antiC-bd_sf"/>
</dbReference>
<keyword evidence="10" id="KW-0030">Aminoacyl-tRNA synthetase</keyword>
<evidence type="ECO:0000256" key="11">
    <source>
        <dbReference type="ARBA" id="ARBA00031194"/>
    </source>
</evidence>
<dbReference type="InterPro" id="IPR002319">
    <property type="entry name" value="Phenylalanyl-tRNA_Synthase"/>
</dbReference>
<name>A0A8H8DH73_9FUNG</name>
<keyword evidence="9" id="KW-0496">Mitochondrion</keyword>
<evidence type="ECO:0000313" key="15">
    <source>
        <dbReference type="EMBL" id="KAG5458108.1"/>
    </source>
</evidence>
<dbReference type="AlphaFoldDB" id="A0A8H8DH73"/>
<keyword evidence="16" id="KW-1185">Reference proteome</keyword>
<evidence type="ECO:0000256" key="4">
    <source>
        <dbReference type="ARBA" id="ARBA00022598"/>
    </source>
</evidence>
<feature type="domain" description="Aminoacyl-transfer RNA synthetases class-II family profile" evidence="14">
    <location>
        <begin position="194"/>
        <end position="527"/>
    </location>
</feature>
<dbReference type="GO" id="GO:0000049">
    <property type="term" value="F:tRNA binding"/>
    <property type="evidence" value="ECO:0007669"/>
    <property type="project" value="InterPro"/>
</dbReference>
<dbReference type="SMART" id="SM00896">
    <property type="entry name" value="FDX-ACB"/>
    <property type="match status" value="1"/>
</dbReference>
<dbReference type="PROSITE" id="PS50862">
    <property type="entry name" value="AA_TRNA_LIGASE_II"/>
    <property type="match status" value="1"/>
</dbReference>
<dbReference type="Gene3D" id="3.30.930.10">
    <property type="entry name" value="Bira Bifunctional Protein, Domain 2"/>
    <property type="match status" value="1"/>
</dbReference>
<evidence type="ECO:0000256" key="1">
    <source>
        <dbReference type="ARBA" id="ARBA00004305"/>
    </source>
</evidence>
<feature type="compositionally biased region" description="Basic residues" evidence="13">
    <location>
        <begin position="92"/>
        <end position="103"/>
    </location>
</feature>
<keyword evidence="7" id="KW-0648">Protein biosynthesis</keyword>
<dbReference type="Proteomes" id="UP000673691">
    <property type="component" value="Unassembled WGS sequence"/>
</dbReference>
<dbReference type="Pfam" id="PF01409">
    <property type="entry name" value="tRNA-synt_2d"/>
    <property type="match status" value="2"/>
</dbReference>
<dbReference type="Gene3D" id="3.30.70.380">
    <property type="entry name" value="Ferrodoxin-fold anticodon-binding domain"/>
    <property type="match status" value="1"/>
</dbReference>
<evidence type="ECO:0000259" key="14">
    <source>
        <dbReference type="PROSITE" id="PS50862"/>
    </source>
</evidence>
<evidence type="ECO:0000256" key="13">
    <source>
        <dbReference type="SAM" id="MobiDB-lite"/>
    </source>
</evidence>
<organism evidence="15 16">
    <name type="scientific">Olpidium bornovanus</name>
    <dbReference type="NCBI Taxonomy" id="278681"/>
    <lineage>
        <taxon>Eukaryota</taxon>
        <taxon>Fungi</taxon>
        <taxon>Fungi incertae sedis</taxon>
        <taxon>Olpidiomycota</taxon>
        <taxon>Olpidiomycotina</taxon>
        <taxon>Olpidiomycetes</taxon>
        <taxon>Olpidiales</taxon>
        <taxon>Olpidiaceae</taxon>
        <taxon>Olpidium</taxon>
    </lineage>
</organism>
<evidence type="ECO:0000313" key="16">
    <source>
        <dbReference type="Proteomes" id="UP000673691"/>
    </source>
</evidence>
<feature type="compositionally biased region" description="Polar residues" evidence="13">
    <location>
        <begin position="7"/>
        <end position="24"/>
    </location>
</feature>
<dbReference type="SUPFAM" id="SSF54991">
    <property type="entry name" value="Anticodon-binding domain of PheRS"/>
    <property type="match status" value="1"/>
</dbReference>
<sequence length="671" mass="74331">EKKLLSPHNNLNGSGIISHGNSATRFPPNPSDPHRHNTRNNAVPFGAPRRYRRCRRARLAAGGGTPAAAVLERAVPVLVTSSDGRPPAARRCSGRSARRRAARRPAVTVNRSVRNPGRRPRLLHPVARRRFVPAAATTDATDATVAPPPEITANHVSVFGRRFPRDRQTNVTEALLARTGRGLHRAENHPLQILARRVRDHFAPRGYAFLDSLCPVVTTAQNFDELLVPADHVSRERGQSYYLNDQYILRSHTSAHQAELIRSGLDRFLVAADVYRRDEITPRHYPVFHQIEGVCLWDRSAVLKAAPDEAADANSESGGKLGGLLLSTAPNRKEPEAAAPNSLELSLETRQALAKAGRIEETANPAQPEYHSELETAAVVDHLKAVLETMVMAIFTQAAEEVKAAAAAAAADCGAAEPLEPIVTRWVDAYFPFTAPSFELEVWYQGRWLEVAGCGVVRQEIMEKAGTYGRALLLDGGHPNKLGWAFGIGLERLAMPLFSIPDIRLFWSSDQRFVDQFTGNRFARFKPLAKIYNARTRDVSFWCPVGEDGAPVPVDANDVFEIIRDVAGDVIEDVKLWFKTAVPYVQAATLLQIDEYLNRKTGKVSKCYRITYRSWERYGWGLTFLVILPVAPRHALLDVGFDEINEVQGLVRDRLSKLLNVELRTGEPVAA</sequence>
<evidence type="ECO:0000256" key="10">
    <source>
        <dbReference type="ARBA" id="ARBA00023146"/>
    </source>
</evidence>
<comment type="catalytic activity">
    <reaction evidence="12">
        <text>tRNA(Phe) + L-phenylalanine + ATP = L-phenylalanyl-tRNA(Phe) + AMP + diphosphate + H(+)</text>
        <dbReference type="Rhea" id="RHEA:19413"/>
        <dbReference type="Rhea" id="RHEA-COMP:9668"/>
        <dbReference type="Rhea" id="RHEA-COMP:9699"/>
        <dbReference type="ChEBI" id="CHEBI:15378"/>
        <dbReference type="ChEBI" id="CHEBI:30616"/>
        <dbReference type="ChEBI" id="CHEBI:33019"/>
        <dbReference type="ChEBI" id="CHEBI:58095"/>
        <dbReference type="ChEBI" id="CHEBI:78442"/>
        <dbReference type="ChEBI" id="CHEBI:78531"/>
        <dbReference type="ChEBI" id="CHEBI:456215"/>
        <dbReference type="EC" id="6.1.1.20"/>
    </reaction>
</comment>
<keyword evidence="8" id="KW-0809">Transit peptide</keyword>
<keyword evidence="4" id="KW-0436">Ligase</keyword>
<evidence type="ECO:0000256" key="2">
    <source>
        <dbReference type="ARBA" id="ARBA00008226"/>
    </source>
</evidence>
<dbReference type="InterPro" id="IPR006195">
    <property type="entry name" value="aa-tRNA-synth_II"/>
</dbReference>
<feature type="region of interest" description="Disordered" evidence="13">
    <location>
        <begin position="81"/>
        <end position="105"/>
    </location>
</feature>
<evidence type="ECO:0000256" key="5">
    <source>
        <dbReference type="ARBA" id="ARBA00022741"/>
    </source>
</evidence>
<evidence type="ECO:0000256" key="3">
    <source>
        <dbReference type="ARBA" id="ARBA00012814"/>
    </source>
</evidence>
<feature type="non-terminal residue" evidence="15">
    <location>
        <position position="1"/>
    </location>
</feature>
<evidence type="ECO:0000256" key="7">
    <source>
        <dbReference type="ARBA" id="ARBA00022917"/>
    </source>
</evidence>
<comment type="subcellular location">
    <subcellularLocation>
        <location evidence="1">Mitochondrion matrix</location>
    </subcellularLocation>
</comment>
<protein>
    <recommendedName>
        <fullName evidence="3">phenylalanine--tRNA ligase</fullName>
        <ecNumber evidence="3">6.1.1.20</ecNumber>
    </recommendedName>
    <alternativeName>
        <fullName evidence="11">Phenylalanyl-tRNA synthetase</fullName>
    </alternativeName>
</protein>
<dbReference type="EC" id="6.1.1.20" evidence="3"/>
<accession>A0A8H8DH73</accession>
<dbReference type="InterPro" id="IPR005121">
    <property type="entry name" value="Fdx_antiC-bd"/>
</dbReference>
<evidence type="ECO:0000256" key="8">
    <source>
        <dbReference type="ARBA" id="ARBA00022946"/>
    </source>
</evidence>
<dbReference type="GO" id="GO:0004826">
    <property type="term" value="F:phenylalanine-tRNA ligase activity"/>
    <property type="evidence" value="ECO:0007669"/>
    <property type="project" value="UniProtKB-EC"/>
</dbReference>
<dbReference type="PANTHER" id="PTHR11538">
    <property type="entry name" value="PHENYLALANYL-TRNA SYNTHETASE"/>
    <property type="match status" value="1"/>
</dbReference>
<dbReference type="GO" id="GO:0005759">
    <property type="term" value="C:mitochondrial matrix"/>
    <property type="evidence" value="ECO:0007669"/>
    <property type="project" value="UniProtKB-SubCell"/>
</dbReference>
<evidence type="ECO:0000256" key="12">
    <source>
        <dbReference type="ARBA" id="ARBA00049255"/>
    </source>
</evidence>
<evidence type="ECO:0000256" key="9">
    <source>
        <dbReference type="ARBA" id="ARBA00023128"/>
    </source>
</evidence>
<evidence type="ECO:0000256" key="6">
    <source>
        <dbReference type="ARBA" id="ARBA00022840"/>
    </source>
</evidence>
<dbReference type="PANTHER" id="PTHR11538:SF41">
    <property type="entry name" value="PHENYLALANINE--TRNA LIGASE, MITOCHONDRIAL"/>
    <property type="match status" value="1"/>
</dbReference>
<dbReference type="OrthoDB" id="4457at2759"/>
<dbReference type="SUPFAM" id="SSF55681">
    <property type="entry name" value="Class II aaRS and biotin synthetases"/>
    <property type="match status" value="1"/>
</dbReference>
<dbReference type="GO" id="GO:0006432">
    <property type="term" value="P:phenylalanyl-tRNA aminoacylation"/>
    <property type="evidence" value="ECO:0007669"/>
    <property type="project" value="TreeGrafter"/>
</dbReference>
<dbReference type="EMBL" id="JAEFCI010008968">
    <property type="protein sequence ID" value="KAG5458108.1"/>
    <property type="molecule type" value="Genomic_DNA"/>
</dbReference>
<dbReference type="GO" id="GO:0005524">
    <property type="term" value="F:ATP binding"/>
    <property type="evidence" value="ECO:0007669"/>
    <property type="project" value="UniProtKB-KW"/>
</dbReference>
<proteinExistence type="inferred from homology"/>
<dbReference type="InterPro" id="IPR045864">
    <property type="entry name" value="aa-tRNA-synth_II/BPL/LPL"/>
</dbReference>
<feature type="region of interest" description="Disordered" evidence="13">
    <location>
        <begin position="1"/>
        <end position="45"/>
    </location>
</feature>
<keyword evidence="6" id="KW-0067">ATP-binding</keyword>